<dbReference type="InterPro" id="IPR011604">
    <property type="entry name" value="PDDEXK-like_dom_sf"/>
</dbReference>
<keyword evidence="3" id="KW-1185">Reference proteome</keyword>
<dbReference type="AlphaFoldDB" id="A0A265V039"/>
<dbReference type="OrthoDB" id="9762792at2"/>
<dbReference type="RefSeq" id="WP_094966996.1">
    <property type="nucleotide sequence ID" value="NZ_NGJN01000001.1"/>
</dbReference>
<organism evidence="2 3">
    <name type="scientific">Winogradskyella aurantia</name>
    <dbReference type="NCBI Taxonomy" id="1915063"/>
    <lineage>
        <taxon>Bacteria</taxon>
        <taxon>Pseudomonadati</taxon>
        <taxon>Bacteroidota</taxon>
        <taxon>Flavobacteriia</taxon>
        <taxon>Flavobacteriales</taxon>
        <taxon>Flavobacteriaceae</taxon>
        <taxon>Winogradskyella</taxon>
    </lineage>
</organism>
<dbReference type="InterPro" id="IPR038726">
    <property type="entry name" value="PDDEXK_AddAB-type"/>
</dbReference>
<dbReference type="InterPro" id="IPR027417">
    <property type="entry name" value="P-loop_NTPase"/>
</dbReference>
<comment type="caution">
    <text evidence="2">The sequence shown here is derived from an EMBL/GenBank/DDBJ whole genome shotgun (WGS) entry which is preliminary data.</text>
</comment>
<accession>A0A265V039</accession>
<dbReference type="Gene3D" id="3.90.320.10">
    <property type="match status" value="1"/>
</dbReference>
<dbReference type="SUPFAM" id="SSF52980">
    <property type="entry name" value="Restriction endonuclease-like"/>
    <property type="match status" value="1"/>
</dbReference>
<sequence>MGSFIKSVLISLKQQNHDLDKICFVLPSKRAGVFLKRELTEVIDKPIFAPQLLSIQEFVEDLSGLKQPSNLELLFSFYSTYKNLRGTSEPEPFESFSKWAQLLLQDFNEIDRYLIPQDRVFDYLKAIKELNHWSLEGNQTDLIKNHLKFWHNLKLYYKEFSANLIASQKGYQGLIYREACENLESYIQNHKDKLHVFLGFNALNQSESRIIQELLQNDMALIYWDIDKTFIDDTIHDAGLFMRAYSNNWSYFKKHAFNWVSSHYKEHKDIQVFGVPKHVGQAKLIGQLLDNISHDNPNFNNVAVVLSEESLLVPVLNSLPQSVKSLNVTMGLPLKFVPLASLFESLFAIHKNNSNQFYYKDIVKIISHPSINLLFMDQKINVSRDIVGFIQKNNLVYLDTLELKNISETNHDLIDVLFKSWEDMPSIALKRCSELIFQIKKKYTPSQHSLELEYLYRFKTLFNQLEELNTNFNHLDTIKGLHHLFKELLSSETLDFKGEPLEGLQIMGMLESRVLDFETVIISAVNEGILPGGKSDNSFIPYDIKLENGLPTFKEKDAVYTYHFYRLLQRAKKVYILYNTEIDALKGGEKSRLITQLEIEGIHDIKHAIVTPKVPVIKEYIERIHKTPSVMEALQKLAVKGFSPSSLTNYIRNPIAFYFEKILGIEQFEDVEENIAANTLGTVIHNTLETFYKPLENIFLTVEQLTEFKTLIDKTVAEEFTSIYKKGDFSKGKNLIIFEIAKRYISNFIDTEINSLKDGNTIKIIAIETEESTVIDIDELGSPIQLKGKVDRIDEFNGKTRVIDYKSGKVEQNKVEIVNWGDLTTDYDKYSKSFQVLCYAYMMLRKGRISLPIEAGIYSFKNLNAGLLKFGQKPSTNSRTKNQSITEDTIDAFEAELKKLILEIFDPNIDFVEKKLPNAN</sequence>
<name>A0A265V039_9FLAO</name>
<proteinExistence type="predicted"/>
<protein>
    <recommendedName>
        <fullName evidence="1">PD-(D/E)XK endonuclease-like domain-containing protein</fullName>
    </recommendedName>
</protein>
<gene>
    <name evidence="2" type="ORF">CA834_02060</name>
</gene>
<feature type="domain" description="PD-(D/E)XK endonuclease-like" evidence="1">
    <location>
        <begin position="642"/>
        <end position="913"/>
    </location>
</feature>
<evidence type="ECO:0000259" key="1">
    <source>
        <dbReference type="Pfam" id="PF12705"/>
    </source>
</evidence>
<dbReference type="Proteomes" id="UP000216840">
    <property type="component" value="Unassembled WGS sequence"/>
</dbReference>
<dbReference type="EMBL" id="NGJN01000001">
    <property type="protein sequence ID" value="OZV70921.1"/>
    <property type="molecule type" value="Genomic_DNA"/>
</dbReference>
<evidence type="ECO:0000313" key="2">
    <source>
        <dbReference type="EMBL" id="OZV70921.1"/>
    </source>
</evidence>
<dbReference type="Pfam" id="PF12705">
    <property type="entry name" value="PDDEXK_1"/>
    <property type="match status" value="1"/>
</dbReference>
<evidence type="ECO:0000313" key="3">
    <source>
        <dbReference type="Proteomes" id="UP000216840"/>
    </source>
</evidence>
<dbReference type="InterPro" id="IPR011335">
    <property type="entry name" value="Restrct_endonuc-II-like"/>
</dbReference>
<dbReference type="SUPFAM" id="SSF52540">
    <property type="entry name" value="P-loop containing nucleoside triphosphate hydrolases"/>
    <property type="match status" value="1"/>
</dbReference>
<reference evidence="2 3" key="1">
    <citation type="submission" date="2017-05" db="EMBL/GenBank/DDBJ databases">
        <title>The draft genome sequence of Idiomarina salinarum WNB302.</title>
        <authorList>
            <person name="Sun Y."/>
            <person name="Chen B."/>
            <person name="Du Z."/>
        </authorList>
    </citation>
    <scope>NUCLEOTIDE SEQUENCE [LARGE SCALE GENOMIC DNA]</scope>
    <source>
        <strain evidence="2 3">WNB302</strain>
    </source>
</reference>